<keyword evidence="15" id="KW-1185">Reference proteome</keyword>
<dbReference type="InterPro" id="IPR011146">
    <property type="entry name" value="HIT-like"/>
</dbReference>
<evidence type="ECO:0000256" key="5">
    <source>
        <dbReference type="ARBA" id="ARBA00022833"/>
    </source>
</evidence>
<protein>
    <submittedName>
        <fullName evidence="14">Uncharacterized protein</fullName>
    </submittedName>
</protein>
<evidence type="ECO:0000256" key="8">
    <source>
        <dbReference type="ARBA" id="ARBA00023242"/>
    </source>
</evidence>
<keyword evidence="7" id="KW-0234">DNA repair</keyword>
<evidence type="ECO:0000313" key="14">
    <source>
        <dbReference type="EMBL" id="CAK1545033.1"/>
    </source>
</evidence>
<keyword evidence="2" id="KW-0479">Metal-binding</keyword>
<evidence type="ECO:0000256" key="6">
    <source>
        <dbReference type="ARBA" id="ARBA00023125"/>
    </source>
</evidence>
<keyword evidence="10" id="KW-0812">Transmembrane</keyword>
<feature type="chain" id="PRO_5043673560" evidence="11">
    <location>
        <begin position="21"/>
        <end position="642"/>
    </location>
</feature>
<evidence type="ECO:0000313" key="15">
    <source>
        <dbReference type="Proteomes" id="UP001497472"/>
    </source>
</evidence>
<dbReference type="AlphaFoldDB" id="A0AAV1J957"/>
<organism evidence="14 15">
    <name type="scientific">Leptosia nina</name>
    <dbReference type="NCBI Taxonomy" id="320188"/>
    <lineage>
        <taxon>Eukaryota</taxon>
        <taxon>Metazoa</taxon>
        <taxon>Ecdysozoa</taxon>
        <taxon>Arthropoda</taxon>
        <taxon>Hexapoda</taxon>
        <taxon>Insecta</taxon>
        <taxon>Pterygota</taxon>
        <taxon>Neoptera</taxon>
        <taxon>Endopterygota</taxon>
        <taxon>Lepidoptera</taxon>
        <taxon>Glossata</taxon>
        <taxon>Ditrysia</taxon>
        <taxon>Papilionoidea</taxon>
        <taxon>Pieridae</taxon>
        <taxon>Pierinae</taxon>
        <taxon>Leptosia</taxon>
    </lineage>
</organism>
<dbReference type="FunFam" id="3.30.428.10:FF:000004">
    <property type="entry name" value="aprataxin isoform X2"/>
    <property type="match status" value="1"/>
</dbReference>
<evidence type="ECO:0000256" key="3">
    <source>
        <dbReference type="ARBA" id="ARBA00022763"/>
    </source>
</evidence>
<sequence>MTSAGGCALVLILLVGSVFCQDYDVTDIQCTFASAGTGIRDSVSALLRKPEGFRGAPLFADDRTTDPVADPVCQIRPEAEDPTGLLYRLRIADFTKCGVLKRNGFVHVRVWFPQFPGVVMQSDQELIIMCKPPEPTIIENKAAGFAGSFPHGARVSGVVEETPGRLEYEVALYKEAPPVSRHSNHSVDMPVDQAVPIGTKLQLRARINPDSAWRHIKLLEVAVSPDPDRPHAAGAVLLVKDGCRNRDFASIIPHQPARYRERHNEVFLDFEAFLLASMKERSTLWIHSQIKACMEPADCQPDYCLDLYEPSGHGRRKRSLPAITDQNATSASLVADNGSTPFTRFKENLEYTVVMPGELFHRTPIEATCATSMMIAVALGTLLFMSALLMCYLATKLNSTIMKNNSLHTSRGKGFEQILRDLAHHSIPESGKYLYHIIKNFFSRSIKMSRSPKNGSDSISPRPKPKQLWSLGLVESMKDPKCIYKENERIVVLRDKYPKAKIHYLVLPREEISSIYKLNKDHIPLLEEFGQIFREIQKDHADFLLRCGFHAVPSMHRMHMHIISNDMISPCLKTRIHWNSFTTKFFLPYKDVLNKLKEDGSLDKMSPEAHKSFMSIPIKCNQCDFEPKTMPQLRQHLLTHME</sequence>
<evidence type="ECO:0000256" key="1">
    <source>
        <dbReference type="ARBA" id="ARBA00004123"/>
    </source>
</evidence>
<evidence type="ECO:0000256" key="4">
    <source>
        <dbReference type="ARBA" id="ARBA00022771"/>
    </source>
</evidence>
<evidence type="ECO:0000259" key="12">
    <source>
        <dbReference type="PROSITE" id="PS51034"/>
    </source>
</evidence>
<dbReference type="PANTHER" id="PTHR39959:SF1">
    <property type="entry name" value="ZP DOMAIN-CONTAINING PROTEIN"/>
    <property type="match status" value="1"/>
</dbReference>
<feature type="domain" description="ZP" evidence="12">
    <location>
        <begin position="37"/>
        <end position="311"/>
    </location>
</feature>
<dbReference type="InterPro" id="IPR032566">
    <property type="entry name" value="Znf-C2HE"/>
</dbReference>
<dbReference type="PROSITE" id="PS00892">
    <property type="entry name" value="HIT_1"/>
    <property type="match status" value="1"/>
</dbReference>
<feature type="domain" description="HIT" evidence="13">
    <location>
        <begin position="470"/>
        <end position="572"/>
    </location>
</feature>
<dbReference type="InterPro" id="IPR036265">
    <property type="entry name" value="HIT-like_sf"/>
</dbReference>
<evidence type="ECO:0000256" key="9">
    <source>
        <dbReference type="PROSITE-ProRule" id="PRU00464"/>
    </source>
</evidence>
<dbReference type="GO" id="GO:0003824">
    <property type="term" value="F:catalytic activity"/>
    <property type="evidence" value="ECO:0007669"/>
    <property type="project" value="InterPro"/>
</dbReference>
<proteinExistence type="predicted"/>
<keyword evidence="8" id="KW-0539">Nucleus</keyword>
<dbReference type="Pfam" id="PF11969">
    <property type="entry name" value="DcpS_C"/>
    <property type="match status" value="1"/>
</dbReference>
<dbReference type="Gene3D" id="3.30.428.10">
    <property type="entry name" value="HIT-like"/>
    <property type="match status" value="1"/>
</dbReference>
<keyword evidence="11" id="KW-0732">Signal</keyword>
<dbReference type="PANTHER" id="PTHR39959">
    <property type="entry name" value="RE44287P-RELATED"/>
    <property type="match status" value="1"/>
</dbReference>
<reference evidence="14 15" key="1">
    <citation type="submission" date="2023-11" db="EMBL/GenBank/DDBJ databases">
        <authorList>
            <person name="Okamura Y."/>
        </authorList>
    </citation>
    <scope>NUCLEOTIDE SEQUENCE [LARGE SCALE GENOMIC DNA]</scope>
</reference>
<dbReference type="Pfam" id="PF16278">
    <property type="entry name" value="zf-C2HE"/>
    <property type="match status" value="1"/>
</dbReference>
<evidence type="ECO:0000256" key="10">
    <source>
        <dbReference type="SAM" id="Phobius"/>
    </source>
</evidence>
<keyword evidence="10" id="KW-1133">Transmembrane helix</keyword>
<dbReference type="GO" id="GO:0008270">
    <property type="term" value="F:zinc ion binding"/>
    <property type="evidence" value="ECO:0007669"/>
    <property type="project" value="UniProtKB-KW"/>
</dbReference>
<evidence type="ECO:0000259" key="13">
    <source>
        <dbReference type="PROSITE" id="PS51084"/>
    </source>
</evidence>
<evidence type="ECO:0000256" key="11">
    <source>
        <dbReference type="SAM" id="SignalP"/>
    </source>
</evidence>
<comment type="caution">
    <text evidence="9">Lacks conserved residue(s) required for the propagation of feature annotation.</text>
</comment>
<dbReference type="EMBL" id="CAVLEF010000006">
    <property type="protein sequence ID" value="CAK1545033.1"/>
    <property type="molecule type" value="Genomic_DNA"/>
</dbReference>
<keyword evidence="6" id="KW-0238">DNA-binding</keyword>
<evidence type="ECO:0000256" key="2">
    <source>
        <dbReference type="ARBA" id="ARBA00022723"/>
    </source>
</evidence>
<evidence type="ECO:0000256" key="7">
    <source>
        <dbReference type="ARBA" id="ARBA00023204"/>
    </source>
</evidence>
<gene>
    <name evidence="14" type="ORF">LNINA_LOCUS4728</name>
</gene>
<comment type="caution">
    <text evidence="14">The sequence shown here is derived from an EMBL/GenBank/DDBJ whole genome shotgun (WGS) entry which is preliminary data.</text>
</comment>
<keyword evidence="3" id="KW-0227">DNA damage</keyword>
<dbReference type="InterPro" id="IPR001507">
    <property type="entry name" value="ZP_dom"/>
</dbReference>
<dbReference type="GO" id="GO:0005634">
    <property type="term" value="C:nucleus"/>
    <property type="evidence" value="ECO:0007669"/>
    <property type="project" value="UniProtKB-SubCell"/>
</dbReference>
<dbReference type="GO" id="GO:0003677">
    <property type="term" value="F:DNA binding"/>
    <property type="evidence" value="ECO:0007669"/>
    <property type="project" value="UniProtKB-KW"/>
</dbReference>
<dbReference type="PROSITE" id="PS51084">
    <property type="entry name" value="HIT_2"/>
    <property type="match status" value="1"/>
</dbReference>
<feature type="signal peptide" evidence="11">
    <location>
        <begin position="1"/>
        <end position="20"/>
    </location>
</feature>
<name>A0AAV1J957_9NEOP</name>
<keyword evidence="5" id="KW-0862">Zinc</keyword>
<dbReference type="GO" id="GO:0006281">
    <property type="term" value="P:DNA repair"/>
    <property type="evidence" value="ECO:0007669"/>
    <property type="project" value="UniProtKB-KW"/>
</dbReference>
<dbReference type="SUPFAM" id="SSF54197">
    <property type="entry name" value="HIT-like"/>
    <property type="match status" value="1"/>
</dbReference>
<dbReference type="InterPro" id="IPR019808">
    <property type="entry name" value="Histidine_triad_CS"/>
</dbReference>
<feature type="transmembrane region" description="Helical" evidence="10">
    <location>
        <begin position="373"/>
        <end position="394"/>
    </location>
</feature>
<comment type="subcellular location">
    <subcellularLocation>
        <location evidence="1">Nucleus</location>
    </subcellularLocation>
</comment>
<keyword evidence="4" id="KW-0863">Zinc-finger</keyword>
<accession>A0AAV1J957</accession>
<dbReference type="PROSITE" id="PS51034">
    <property type="entry name" value="ZP_2"/>
    <property type="match status" value="1"/>
</dbReference>
<keyword evidence="10" id="KW-0472">Membrane</keyword>
<dbReference type="Proteomes" id="UP001497472">
    <property type="component" value="Unassembled WGS sequence"/>
</dbReference>